<dbReference type="Gene3D" id="3.30.70.2520">
    <property type="match status" value="1"/>
</dbReference>
<sequence>MLLMEFNWARSHRYGAPRLASPATVDEARELVAGADRVRALGTRHTFTGLADTPGLLLSTAGLPMDLELDEAAGTATVGAGARYGEVAVALDARGWALATMASLPHISVAGAVATGTHGSGDRTGSLAAAVRAVELIGPDGALRRVSRGEPDFAGSVVALGALGVVTRVTLDVEPSYVVKQAVYRDLPWSVAETGFDALTGAAYSVSLFLDWSSDRIAQVWLKSRGDLPADLFGATAADEPVHMLAGAPTEAVTGQQGVPGPWHERLPHFRLAFTPSRGEELQSEYLLPRSAVQEAFAALRPLGARIAEVLQVTEIRTVAADDLWLSCAYGGDVVGIHFTWVKDAERVYALLPDIEALLLPLGARPHWGKCFVSTEVAALYPRMADFRALRARVDPAGKFSNALVDKLVG</sequence>
<dbReference type="InterPro" id="IPR016171">
    <property type="entry name" value="Vanillyl_alc_oxidase_C-sub2"/>
</dbReference>
<comment type="caution">
    <text evidence="3">The sequence shown here is derived from an EMBL/GenBank/DDBJ whole genome shotgun (WGS) entry which is preliminary data.</text>
</comment>
<dbReference type="EMBL" id="BONC01000001">
    <property type="protein sequence ID" value="GIF54081.1"/>
    <property type="molecule type" value="Genomic_DNA"/>
</dbReference>
<dbReference type="InterPro" id="IPR016166">
    <property type="entry name" value="FAD-bd_PCMH"/>
</dbReference>
<feature type="domain" description="FAD-binding PCMH-type" evidence="2">
    <location>
        <begin position="12"/>
        <end position="176"/>
    </location>
</feature>
<protein>
    <submittedName>
        <fullName evidence="3">Xylitol oxidase</fullName>
    </submittedName>
</protein>
<dbReference type="InterPro" id="IPR036318">
    <property type="entry name" value="FAD-bd_PCMH-like_sf"/>
</dbReference>
<dbReference type="PROSITE" id="PS51387">
    <property type="entry name" value="FAD_PCMH"/>
    <property type="match status" value="1"/>
</dbReference>
<dbReference type="PANTHER" id="PTHR43762">
    <property type="entry name" value="L-GULONOLACTONE OXIDASE"/>
    <property type="match status" value="1"/>
</dbReference>
<dbReference type="Gene3D" id="3.30.70.2530">
    <property type="match status" value="1"/>
</dbReference>
<dbReference type="Gene3D" id="3.30.465.10">
    <property type="match status" value="1"/>
</dbReference>
<dbReference type="Pfam" id="PF01565">
    <property type="entry name" value="FAD_binding_4"/>
    <property type="match status" value="1"/>
</dbReference>
<dbReference type="Gene3D" id="1.10.45.10">
    <property type="entry name" value="Vanillyl-alcohol Oxidase, Chain A, domain 4"/>
    <property type="match status" value="1"/>
</dbReference>
<evidence type="ECO:0000313" key="4">
    <source>
        <dbReference type="Proteomes" id="UP000624325"/>
    </source>
</evidence>
<name>A0ABQ4BU76_9ACTN</name>
<dbReference type="InterPro" id="IPR010031">
    <property type="entry name" value="FAD_lactone_oxidase-like"/>
</dbReference>
<keyword evidence="1" id="KW-0560">Oxidoreductase</keyword>
<dbReference type="InterPro" id="IPR016167">
    <property type="entry name" value="FAD-bd_PCMH_sub1"/>
</dbReference>
<dbReference type="Pfam" id="PF04030">
    <property type="entry name" value="ALO"/>
    <property type="match status" value="1"/>
</dbReference>
<dbReference type="InterPro" id="IPR006094">
    <property type="entry name" value="Oxid_FAD_bind_N"/>
</dbReference>
<dbReference type="Gene3D" id="3.30.43.10">
    <property type="entry name" value="Uridine Diphospho-n-acetylenolpyruvylglucosamine Reductase, domain 2"/>
    <property type="match status" value="1"/>
</dbReference>
<accession>A0ABQ4BU76</accession>
<dbReference type="Proteomes" id="UP000624325">
    <property type="component" value="Unassembled WGS sequence"/>
</dbReference>
<reference evidence="3 4" key="1">
    <citation type="submission" date="2021-01" db="EMBL/GenBank/DDBJ databases">
        <title>Whole genome shotgun sequence of Asanoa iriomotensis NBRC 100142.</title>
        <authorList>
            <person name="Komaki H."/>
            <person name="Tamura T."/>
        </authorList>
    </citation>
    <scope>NUCLEOTIDE SEQUENCE [LARGE SCALE GENOMIC DNA]</scope>
    <source>
        <strain evidence="3 4">NBRC 100142</strain>
    </source>
</reference>
<evidence type="ECO:0000256" key="1">
    <source>
        <dbReference type="ARBA" id="ARBA00023002"/>
    </source>
</evidence>
<evidence type="ECO:0000259" key="2">
    <source>
        <dbReference type="PROSITE" id="PS51387"/>
    </source>
</evidence>
<proteinExistence type="predicted"/>
<dbReference type="SUPFAM" id="SSF56176">
    <property type="entry name" value="FAD-binding/transporter-associated domain-like"/>
    <property type="match status" value="1"/>
</dbReference>
<keyword evidence="4" id="KW-1185">Reference proteome</keyword>
<dbReference type="PANTHER" id="PTHR43762:SF1">
    <property type="entry name" value="D-ARABINONO-1,4-LACTONE OXIDASE"/>
    <property type="match status" value="1"/>
</dbReference>
<gene>
    <name evidence="3" type="ORF">Air01nite_01760</name>
</gene>
<evidence type="ECO:0000313" key="3">
    <source>
        <dbReference type="EMBL" id="GIF54081.1"/>
    </source>
</evidence>
<dbReference type="InterPro" id="IPR007173">
    <property type="entry name" value="ALO_C"/>
</dbReference>
<organism evidence="3 4">
    <name type="scientific">Asanoa iriomotensis</name>
    <dbReference type="NCBI Taxonomy" id="234613"/>
    <lineage>
        <taxon>Bacteria</taxon>
        <taxon>Bacillati</taxon>
        <taxon>Actinomycetota</taxon>
        <taxon>Actinomycetes</taxon>
        <taxon>Micromonosporales</taxon>
        <taxon>Micromonosporaceae</taxon>
        <taxon>Asanoa</taxon>
    </lineage>
</organism>
<dbReference type="InterPro" id="IPR016169">
    <property type="entry name" value="FAD-bd_PCMH_sub2"/>
</dbReference>